<organism evidence="1 2">
    <name type="scientific">Rhizopus stolonifer</name>
    <name type="common">Rhizopus nigricans</name>
    <dbReference type="NCBI Taxonomy" id="4846"/>
    <lineage>
        <taxon>Eukaryota</taxon>
        <taxon>Fungi</taxon>
        <taxon>Fungi incertae sedis</taxon>
        <taxon>Mucoromycota</taxon>
        <taxon>Mucoromycotina</taxon>
        <taxon>Mucoromycetes</taxon>
        <taxon>Mucorales</taxon>
        <taxon>Mucorineae</taxon>
        <taxon>Rhizopodaceae</taxon>
        <taxon>Rhizopus</taxon>
    </lineage>
</organism>
<dbReference type="Proteomes" id="UP000253551">
    <property type="component" value="Unassembled WGS sequence"/>
</dbReference>
<sequence length="63" mass="7787">MNILKEFAKKYQKVNIHNFFRSEYEDTHLHNTQIELEDECWEGLRNHWTNIVDEFVITHPKKK</sequence>
<evidence type="ECO:0000313" key="1">
    <source>
        <dbReference type="EMBL" id="RCH87156.1"/>
    </source>
</evidence>
<reference evidence="1 2" key="1">
    <citation type="journal article" date="2018" name="G3 (Bethesda)">
        <title>Phylogenetic and Phylogenomic Definition of Rhizopus Species.</title>
        <authorList>
            <person name="Gryganskyi A.P."/>
            <person name="Golan J."/>
            <person name="Dolatabadi S."/>
            <person name="Mondo S."/>
            <person name="Robb S."/>
            <person name="Idnurm A."/>
            <person name="Muszewska A."/>
            <person name="Steczkiewicz K."/>
            <person name="Masonjones S."/>
            <person name="Liao H.L."/>
            <person name="Gajdeczka M.T."/>
            <person name="Anike F."/>
            <person name="Vuek A."/>
            <person name="Anishchenko I.M."/>
            <person name="Voigt K."/>
            <person name="de Hoog G.S."/>
            <person name="Smith M.E."/>
            <person name="Heitman J."/>
            <person name="Vilgalys R."/>
            <person name="Stajich J.E."/>
        </authorList>
    </citation>
    <scope>NUCLEOTIDE SEQUENCE [LARGE SCALE GENOMIC DNA]</scope>
    <source>
        <strain evidence="1 2">LSU 92-RS-03</strain>
    </source>
</reference>
<comment type="caution">
    <text evidence="1">The sequence shown here is derived from an EMBL/GenBank/DDBJ whole genome shotgun (WGS) entry which is preliminary data.</text>
</comment>
<accession>A0A367JB69</accession>
<keyword evidence="2" id="KW-1185">Reference proteome</keyword>
<dbReference type="AlphaFoldDB" id="A0A367JB69"/>
<dbReference type="OrthoDB" id="10535194at2759"/>
<protein>
    <submittedName>
        <fullName evidence="1">Uncharacterized protein</fullName>
    </submittedName>
</protein>
<proteinExistence type="predicted"/>
<feature type="non-terminal residue" evidence="1">
    <location>
        <position position="63"/>
    </location>
</feature>
<dbReference type="EMBL" id="PJQM01003777">
    <property type="protein sequence ID" value="RCH87156.1"/>
    <property type="molecule type" value="Genomic_DNA"/>
</dbReference>
<gene>
    <name evidence="1" type="ORF">CU098_005657</name>
</gene>
<evidence type="ECO:0000313" key="2">
    <source>
        <dbReference type="Proteomes" id="UP000253551"/>
    </source>
</evidence>
<name>A0A367JB69_RHIST</name>